<dbReference type="InParanoid" id="A0A0D0CY43"/>
<proteinExistence type="predicted"/>
<dbReference type="OrthoDB" id="2641813at2759"/>
<dbReference type="EMBL" id="KN830946">
    <property type="protein sequence ID" value="KIK72334.1"/>
    <property type="molecule type" value="Genomic_DNA"/>
</dbReference>
<evidence type="ECO:0000256" key="1">
    <source>
        <dbReference type="SAM" id="MobiDB-lite"/>
    </source>
</evidence>
<keyword evidence="3" id="KW-1185">Reference proteome</keyword>
<accession>A0A0D0CY43</accession>
<evidence type="ECO:0000313" key="3">
    <source>
        <dbReference type="Proteomes" id="UP000054538"/>
    </source>
</evidence>
<protein>
    <submittedName>
        <fullName evidence="2">Uncharacterized protein</fullName>
    </submittedName>
</protein>
<name>A0A0D0CY43_9AGAM</name>
<dbReference type="HOGENOM" id="CLU_018552_1_4_1"/>
<dbReference type="Proteomes" id="UP000054538">
    <property type="component" value="Unassembled WGS sequence"/>
</dbReference>
<evidence type="ECO:0000313" key="2">
    <source>
        <dbReference type="EMBL" id="KIK72334.1"/>
    </source>
</evidence>
<feature type="region of interest" description="Disordered" evidence="1">
    <location>
        <begin position="32"/>
        <end position="72"/>
    </location>
</feature>
<gene>
    <name evidence="2" type="ORF">PAXRUDRAFT_22106</name>
</gene>
<dbReference type="AlphaFoldDB" id="A0A0D0CY43"/>
<sequence length="243" mass="26734">MPRQSIRAELLEDLASAAQILLTEQQYGDTLFDSSVEDDSSDSNSIPKPSSPLSLSDPSEHFDNSMDSDDNSISTIGSDDALHLMLQGIAACAEEAATVQVLNRLPVPVMKASQLILLDHFAEYRPGLFRKKLRVDPDIFDKILDQISDHPIFSSGTWQNRQLPVAIQLASFLNHAGHYGNAVSSEDISQWAGVGMGSVTNCTNHVMVAILDQHDDFMIFPSLDSQDVENARSYVEAQVCPEW</sequence>
<organism evidence="2 3">
    <name type="scientific">Paxillus rubicundulus Ve08.2h10</name>
    <dbReference type="NCBI Taxonomy" id="930991"/>
    <lineage>
        <taxon>Eukaryota</taxon>
        <taxon>Fungi</taxon>
        <taxon>Dikarya</taxon>
        <taxon>Basidiomycota</taxon>
        <taxon>Agaricomycotina</taxon>
        <taxon>Agaricomycetes</taxon>
        <taxon>Agaricomycetidae</taxon>
        <taxon>Boletales</taxon>
        <taxon>Paxilineae</taxon>
        <taxon>Paxillaceae</taxon>
        <taxon>Paxillus</taxon>
    </lineage>
</organism>
<reference evidence="2 3" key="1">
    <citation type="submission" date="2014-04" db="EMBL/GenBank/DDBJ databases">
        <authorList>
            <consortium name="DOE Joint Genome Institute"/>
            <person name="Kuo A."/>
            <person name="Kohler A."/>
            <person name="Jargeat P."/>
            <person name="Nagy L.G."/>
            <person name="Floudas D."/>
            <person name="Copeland A."/>
            <person name="Barry K.W."/>
            <person name="Cichocki N."/>
            <person name="Veneault-Fourrey C."/>
            <person name="LaButti K."/>
            <person name="Lindquist E.A."/>
            <person name="Lipzen A."/>
            <person name="Lundell T."/>
            <person name="Morin E."/>
            <person name="Murat C."/>
            <person name="Sun H."/>
            <person name="Tunlid A."/>
            <person name="Henrissat B."/>
            <person name="Grigoriev I.V."/>
            <person name="Hibbett D.S."/>
            <person name="Martin F."/>
            <person name="Nordberg H.P."/>
            <person name="Cantor M.N."/>
            <person name="Hua S.X."/>
        </authorList>
    </citation>
    <scope>NUCLEOTIDE SEQUENCE [LARGE SCALE GENOMIC DNA]</scope>
    <source>
        <strain evidence="2 3">Ve08.2h10</strain>
    </source>
</reference>
<dbReference type="STRING" id="930991.A0A0D0CY43"/>
<feature type="compositionally biased region" description="Low complexity" evidence="1">
    <location>
        <begin position="42"/>
        <end position="57"/>
    </location>
</feature>
<reference evidence="3" key="2">
    <citation type="submission" date="2015-01" db="EMBL/GenBank/DDBJ databases">
        <title>Evolutionary Origins and Diversification of the Mycorrhizal Mutualists.</title>
        <authorList>
            <consortium name="DOE Joint Genome Institute"/>
            <consortium name="Mycorrhizal Genomics Consortium"/>
            <person name="Kohler A."/>
            <person name="Kuo A."/>
            <person name="Nagy L.G."/>
            <person name="Floudas D."/>
            <person name="Copeland A."/>
            <person name="Barry K.W."/>
            <person name="Cichocki N."/>
            <person name="Veneault-Fourrey C."/>
            <person name="LaButti K."/>
            <person name="Lindquist E.A."/>
            <person name="Lipzen A."/>
            <person name="Lundell T."/>
            <person name="Morin E."/>
            <person name="Murat C."/>
            <person name="Riley R."/>
            <person name="Ohm R."/>
            <person name="Sun H."/>
            <person name="Tunlid A."/>
            <person name="Henrissat B."/>
            <person name="Grigoriev I.V."/>
            <person name="Hibbett D.S."/>
            <person name="Martin F."/>
        </authorList>
    </citation>
    <scope>NUCLEOTIDE SEQUENCE [LARGE SCALE GENOMIC DNA]</scope>
    <source>
        <strain evidence="3">Ve08.2h10</strain>
    </source>
</reference>